<gene>
    <name evidence="1" type="ORF">HUW48_06665</name>
</gene>
<proteinExistence type="predicted"/>
<sequence length="281" mass="32176">MKRKKNLRVYKGLISLGLWLALVGSSKAQIIVNQRNPIIDKVSFSGVVSIDRQDNIYLTDQKNNLHKYDASGKFISTFSPPVLGHIASLEAWNTAKIFLFYDDQQSITFLDRFLAPFSTVRLGDQVDGIIKAASLASDNKIWAFNESNFSLHKIDLQFPEATRTIPLDLILPKQQYDFRFLREYQNKVFLLDKLSGIYVFDNLGTYQKRLPFSGLNYVGFRGDELYYLANNQVHFFHLYTLQERTVDLPTSQNTTTIKQVILGDANMYVINDSALTILPLK</sequence>
<dbReference type="KEGG" id="add:HUW48_06665"/>
<protein>
    <recommendedName>
        <fullName evidence="3">6-bladed beta-propeller</fullName>
    </recommendedName>
</protein>
<evidence type="ECO:0000313" key="2">
    <source>
        <dbReference type="Proteomes" id="UP000514509"/>
    </source>
</evidence>
<reference evidence="1 2" key="1">
    <citation type="submission" date="2020-08" db="EMBL/GenBank/DDBJ databases">
        <title>Adhaeribacter dokdonensis sp. nov., isolated from the rhizosphere of Elymus tsukushiensis, a plant native to the Dokdo Islands, Republic of Korea.</title>
        <authorList>
            <person name="Ghim S.Y."/>
        </authorList>
    </citation>
    <scope>NUCLEOTIDE SEQUENCE [LARGE SCALE GENOMIC DNA]</scope>
    <source>
        <strain evidence="1 2">KUDC8001</strain>
    </source>
</reference>
<keyword evidence="2" id="KW-1185">Reference proteome</keyword>
<dbReference type="EMBL" id="CP055153">
    <property type="protein sequence ID" value="QMU27746.1"/>
    <property type="molecule type" value="Genomic_DNA"/>
</dbReference>
<dbReference type="SUPFAM" id="SSF101898">
    <property type="entry name" value="NHL repeat"/>
    <property type="match status" value="1"/>
</dbReference>
<dbReference type="RefSeq" id="WP_182414938.1">
    <property type="nucleotide sequence ID" value="NZ_CP055153.1"/>
</dbReference>
<organism evidence="1 2">
    <name type="scientific">Adhaeribacter radiodurans</name>
    <dbReference type="NCBI Taxonomy" id="2745197"/>
    <lineage>
        <taxon>Bacteria</taxon>
        <taxon>Pseudomonadati</taxon>
        <taxon>Bacteroidota</taxon>
        <taxon>Cytophagia</taxon>
        <taxon>Cytophagales</taxon>
        <taxon>Hymenobacteraceae</taxon>
        <taxon>Adhaeribacter</taxon>
    </lineage>
</organism>
<accession>A0A7L7L4M3</accession>
<evidence type="ECO:0000313" key="1">
    <source>
        <dbReference type="EMBL" id="QMU27746.1"/>
    </source>
</evidence>
<evidence type="ECO:0008006" key="3">
    <source>
        <dbReference type="Google" id="ProtNLM"/>
    </source>
</evidence>
<dbReference type="AlphaFoldDB" id="A0A7L7L4M3"/>
<dbReference type="Proteomes" id="UP000514509">
    <property type="component" value="Chromosome"/>
</dbReference>
<name>A0A7L7L4M3_9BACT</name>